<dbReference type="InterPro" id="IPR036192">
    <property type="entry name" value="Cell_div_ZapA-like_sf"/>
</dbReference>
<dbReference type="InterPro" id="IPR053712">
    <property type="entry name" value="Bac_CellDiv_Activator"/>
</dbReference>
<accession>A0A4R5N6F7</accession>
<feature type="region of interest" description="Disordered" evidence="2">
    <location>
        <begin position="97"/>
        <end position="130"/>
    </location>
</feature>
<gene>
    <name evidence="3" type="ORF">C5L23_000168</name>
</gene>
<dbReference type="STRING" id="907931.GCA_000165675_00493"/>
<dbReference type="Pfam" id="PF05164">
    <property type="entry name" value="ZapA"/>
    <property type="match status" value="1"/>
</dbReference>
<evidence type="ECO:0000313" key="3">
    <source>
        <dbReference type="EMBL" id="TDG67214.1"/>
    </source>
</evidence>
<evidence type="ECO:0008006" key="5">
    <source>
        <dbReference type="Google" id="ProtNLM"/>
    </source>
</evidence>
<organism evidence="3 4">
    <name type="scientific">Leuconostoc fallax</name>
    <dbReference type="NCBI Taxonomy" id="1251"/>
    <lineage>
        <taxon>Bacteria</taxon>
        <taxon>Bacillati</taxon>
        <taxon>Bacillota</taxon>
        <taxon>Bacilli</taxon>
        <taxon>Lactobacillales</taxon>
        <taxon>Lactobacillaceae</taxon>
        <taxon>Leuconostoc</taxon>
    </lineage>
</organism>
<name>A0A4R5N6F7_9LACO</name>
<keyword evidence="1" id="KW-0175">Coiled coil</keyword>
<feature type="coiled-coil region" evidence="1">
    <location>
        <begin position="67"/>
        <end position="94"/>
    </location>
</feature>
<evidence type="ECO:0000313" key="4">
    <source>
        <dbReference type="Proteomes" id="UP000295681"/>
    </source>
</evidence>
<dbReference type="EMBL" id="PUFI01000016">
    <property type="protein sequence ID" value="TDG67214.1"/>
    <property type="molecule type" value="Genomic_DNA"/>
</dbReference>
<dbReference type="Proteomes" id="UP000295681">
    <property type="component" value="Unassembled WGS sequence"/>
</dbReference>
<dbReference type="Gene3D" id="6.10.250.790">
    <property type="match status" value="1"/>
</dbReference>
<dbReference type="SUPFAM" id="SSF102829">
    <property type="entry name" value="Cell division protein ZapA-like"/>
    <property type="match status" value="1"/>
</dbReference>
<evidence type="ECO:0000256" key="2">
    <source>
        <dbReference type="SAM" id="MobiDB-lite"/>
    </source>
</evidence>
<comment type="caution">
    <text evidence="3">The sequence shown here is derived from an EMBL/GenBank/DDBJ whole genome shotgun (WGS) entry which is preliminary data.</text>
</comment>
<dbReference type="AlphaFoldDB" id="A0A4R5N6F7"/>
<protein>
    <recommendedName>
        <fullName evidence="5">Cell division protein ZapA</fullName>
    </recommendedName>
</protein>
<sequence>MAQQEKRQYRATLGGKQYTISGAASLAHFRATEKLVNQQFEQIKVISPQLNRFDQSMLLTFNALSDELYKQNELEKLQDKVSELQEEIKNLKANKHVPKSSLNSIISQAKTDSRAKTSNNLFHTKKDERG</sequence>
<reference evidence="3 4" key="1">
    <citation type="journal article" date="2019" name="Appl. Microbiol. Biotechnol.">
        <title>Uncovering carbohydrate metabolism through a genotype-phenotype association study of 56 lactic acid bacteria genomes.</title>
        <authorList>
            <person name="Buron-Moles G."/>
            <person name="Chailyan A."/>
            <person name="Dolejs I."/>
            <person name="Forster J."/>
            <person name="Miks M.H."/>
        </authorList>
    </citation>
    <scope>NUCLEOTIDE SEQUENCE [LARGE SCALE GENOMIC DNA]</scope>
    <source>
        <strain evidence="3 4">ATCC 700006</strain>
    </source>
</reference>
<dbReference type="RefSeq" id="WP_010008269.1">
    <property type="nucleotide sequence ID" value="NZ_JAGYGP010000005.1"/>
</dbReference>
<feature type="compositionally biased region" description="Polar residues" evidence="2">
    <location>
        <begin position="100"/>
        <end position="122"/>
    </location>
</feature>
<keyword evidence="4" id="KW-1185">Reference proteome</keyword>
<dbReference type="InterPro" id="IPR007838">
    <property type="entry name" value="Cell_div_ZapA-like"/>
</dbReference>
<evidence type="ECO:0000256" key="1">
    <source>
        <dbReference type="SAM" id="Coils"/>
    </source>
</evidence>
<proteinExistence type="predicted"/>